<keyword evidence="8 20" id="KW-0479">Metal-binding</keyword>
<dbReference type="InterPro" id="IPR038557">
    <property type="entry name" value="RLR_C_sf"/>
</dbReference>
<dbReference type="CDD" id="cd15807">
    <property type="entry name" value="MDA5_C"/>
    <property type="match status" value="1"/>
</dbReference>
<evidence type="ECO:0000256" key="15">
    <source>
        <dbReference type="ARBA" id="ARBA00022843"/>
    </source>
</evidence>
<keyword evidence="13 20" id="KW-0862">Zinc</keyword>
<dbReference type="Pfam" id="PF16739">
    <property type="entry name" value="CARD_2"/>
    <property type="match status" value="2"/>
</dbReference>
<sequence>MYIQVEPVLDYLTFLPAEVKEQIQRTAATTGNMQAADLLLNTLEKGVWPLGWTRMFVDALRLAGNPLAARYVNPELTDLPSPSFENAHDECLQLLNLLQPTLVDKLLVTDVLDRCVMEELLTVEDRNRVSAAENNGNEAGVRELLKRIVQKENWFSTFVTVLRQTGNYALAQELTGTDCYESNAEQRITDTQVQRLKGMDDTISANINIHNSNLILAETFQQCEFYKQEHRSSMDNFGDYATGGKVGIIEEVKLMCVMSLAIVLILAESDTSLAEGSVSCLDESLGHNSNMGSDSGTMGNDSDEENAVPRASPEPEMHLRPYQLEVAQPALEGKNIIICLPTGSGKTRVAVYIAKDHLDKKKKASELGKVIVLVNKVPLVEQLFRKEFEPFLKKWYHVTRLSGDTQLKITFPEVVKSHDVIISTAQILENSLLNLEEGEDDGVQLSDFSLIIIDECHHTNKEEVYNNIMRRYLNQKLKNNRLEKEDKPVIPLPQILGLTASPGVGGARKQAKAEEHILKICANLDAFTIKTVKENTYQLKDQIKEPCKKFVIADDTKEDPFKDKLLEIMTKIQSFCQISPMSDFGTQPYEQWLIQTEKQAAREGNRKDRVCAEHLRKYNEALQINDTIRMIDAYNHLETFYNDEKEKKFAVLGDDSDESDDDGDDDGDAGDEKKPLKLDETDGFLMTLFWEHENEKLTKLRNTIMEQYTRAEESARGIIFTKTRQSAYALSQWITENEKFAEVGVKAHHLIGAGHSSEFKPMTQNEQKEVISKFRTGKINLLIATTVAEEGLDIKECNIVIRYGLVTNEIAMVQSRGRARADESTYVLVAQRGSGVIERETVNDFREKMMYKAIDRVQNMKPEEYAHKILELQMQSILEKKMKIKRSIAKQFKDNPSFISFLCKNCSVLACSGEDIHVIEKMHHVNMTPEFKTFLSQPPNYKPYFVYSFQIYALGQERRSESHLHPRHISLKLYIVRGNKALQTKFADYQTNGEIICKECGQAWGTMMVHKGLDLPCLKIKNFVVVFKNNLPKKQYKKWVELPITFPDLNYSEYCLFSDED</sequence>
<dbReference type="GO" id="GO:0039530">
    <property type="term" value="P:MDA-5 signaling pathway"/>
    <property type="evidence" value="ECO:0007669"/>
    <property type="project" value="TreeGrafter"/>
</dbReference>
<keyword evidence="18" id="KW-0051">Antiviral defense</keyword>
<dbReference type="InterPro" id="IPR031964">
    <property type="entry name" value="CARD_dom"/>
</dbReference>
<feature type="domain" description="Helicase ATP-binding" evidence="22">
    <location>
        <begin position="327"/>
        <end position="520"/>
    </location>
</feature>
<protein>
    <recommendedName>
        <fullName evidence="3">RNA helicase</fullName>
        <ecNumber evidence="3">3.6.4.13</ecNumber>
    </recommendedName>
</protein>
<dbReference type="GO" id="GO:0016787">
    <property type="term" value="F:hydrolase activity"/>
    <property type="evidence" value="ECO:0007669"/>
    <property type="project" value="UniProtKB-KW"/>
</dbReference>
<evidence type="ECO:0000256" key="12">
    <source>
        <dbReference type="ARBA" id="ARBA00022806"/>
    </source>
</evidence>
<dbReference type="Pfam" id="PF04851">
    <property type="entry name" value="ResIII"/>
    <property type="match status" value="1"/>
</dbReference>
<dbReference type="SUPFAM" id="SSF47986">
    <property type="entry name" value="DEATH domain"/>
    <property type="match status" value="1"/>
</dbReference>
<keyword evidence="15" id="KW-0832">Ubl conjugation</keyword>
<evidence type="ECO:0000256" key="10">
    <source>
        <dbReference type="ARBA" id="ARBA00022741"/>
    </source>
</evidence>
<feature type="binding site" evidence="20">
    <location>
        <position position="906"/>
    </location>
    <ligand>
        <name>Zn(2+)</name>
        <dbReference type="ChEBI" id="CHEBI:29105"/>
    </ligand>
</feature>
<evidence type="ECO:0000256" key="11">
    <source>
        <dbReference type="ARBA" id="ARBA00022801"/>
    </source>
</evidence>
<dbReference type="InterPro" id="IPR051363">
    <property type="entry name" value="RLR_Helicase"/>
</dbReference>
<dbReference type="EC" id="3.6.4.13" evidence="3"/>
<organism evidence="25 26">
    <name type="scientific">Monodon monoceros</name>
    <name type="common">Narwhal</name>
    <name type="synonym">Ceratodon monodon</name>
    <dbReference type="NCBI Taxonomy" id="40151"/>
    <lineage>
        <taxon>Eukaryota</taxon>
        <taxon>Metazoa</taxon>
        <taxon>Chordata</taxon>
        <taxon>Craniata</taxon>
        <taxon>Vertebrata</taxon>
        <taxon>Euteleostomi</taxon>
        <taxon>Mammalia</taxon>
        <taxon>Eutheria</taxon>
        <taxon>Laurasiatheria</taxon>
        <taxon>Artiodactyla</taxon>
        <taxon>Whippomorpha</taxon>
        <taxon>Cetacea</taxon>
        <taxon>Odontoceti</taxon>
        <taxon>Monodontidae</taxon>
        <taxon>Monodon</taxon>
    </lineage>
</organism>
<comment type="similarity">
    <text evidence="2">Belongs to the helicase family. RLR subfamily.</text>
</comment>
<dbReference type="InterPro" id="IPR021673">
    <property type="entry name" value="RLR_CTR"/>
</dbReference>
<evidence type="ECO:0000256" key="21">
    <source>
        <dbReference type="SAM" id="MobiDB-lite"/>
    </source>
</evidence>
<keyword evidence="6" id="KW-0597">Phosphoprotein</keyword>
<dbReference type="Gene3D" id="2.170.150.30">
    <property type="entry name" value="RIG-I-like receptor, C-terminal regulatory domain"/>
    <property type="match status" value="2"/>
</dbReference>
<dbReference type="CDD" id="cd12090">
    <property type="entry name" value="MDA5_ID"/>
    <property type="match status" value="1"/>
</dbReference>
<evidence type="ECO:0000256" key="9">
    <source>
        <dbReference type="ARBA" id="ARBA00022737"/>
    </source>
</evidence>
<dbReference type="FunFam" id="3.40.50.300:FF:000736">
    <property type="entry name" value="Interferon-induced helicase C domain-containing protein 1"/>
    <property type="match status" value="1"/>
</dbReference>
<dbReference type="Gene3D" id="3.40.50.300">
    <property type="entry name" value="P-loop containing nucleotide triphosphate hydrolases"/>
    <property type="match status" value="2"/>
</dbReference>
<dbReference type="Pfam" id="PF18119">
    <property type="entry name" value="RIG-I_C"/>
    <property type="match status" value="1"/>
</dbReference>
<feature type="compositionally biased region" description="Acidic residues" evidence="21">
    <location>
        <begin position="654"/>
        <end position="669"/>
    </location>
</feature>
<dbReference type="Pfam" id="PF11648">
    <property type="entry name" value="RIG-I_C-RD"/>
    <property type="match status" value="2"/>
</dbReference>
<keyword evidence="16" id="KW-0391">Immunity</keyword>
<dbReference type="AlphaFoldDB" id="A0A4U1FJT4"/>
<keyword evidence="9" id="KW-0677">Repeat</keyword>
<feature type="binding site" evidence="20">
    <location>
        <position position="903"/>
    </location>
    <ligand>
        <name>Zn(2+)</name>
        <dbReference type="ChEBI" id="CHEBI:29105"/>
    </ligand>
</feature>
<evidence type="ECO:0000256" key="14">
    <source>
        <dbReference type="ARBA" id="ARBA00022840"/>
    </source>
</evidence>
<keyword evidence="10" id="KW-0547">Nucleotide-binding</keyword>
<dbReference type="GO" id="GO:0003724">
    <property type="term" value="F:RNA helicase activity"/>
    <property type="evidence" value="ECO:0007669"/>
    <property type="project" value="UniProtKB-EC"/>
</dbReference>
<feature type="binding site" evidence="20">
    <location>
        <position position="997"/>
    </location>
    <ligand>
        <name>Zn(2+)</name>
        <dbReference type="ChEBI" id="CHEBI:29105"/>
    </ligand>
</feature>
<reference evidence="26" key="1">
    <citation type="journal article" date="2019" name="IScience">
        <title>Narwhal Genome Reveals Long-Term Low Genetic Diversity despite Current Large Abundance Size.</title>
        <authorList>
            <person name="Westbury M.V."/>
            <person name="Petersen B."/>
            <person name="Garde E."/>
            <person name="Heide-Jorgensen M.P."/>
            <person name="Lorenzen E.D."/>
        </authorList>
    </citation>
    <scope>NUCLEOTIDE SEQUENCE [LARGE SCALE GENOMIC DNA]</scope>
</reference>
<dbReference type="InterPro" id="IPR014001">
    <property type="entry name" value="Helicase_ATP-bd"/>
</dbReference>
<feature type="region of interest" description="Disordered" evidence="21">
    <location>
        <begin position="284"/>
        <end position="315"/>
    </location>
</feature>
<evidence type="ECO:0000256" key="8">
    <source>
        <dbReference type="ARBA" id="ARBA00022723"/>
    </source>
</evidence>
<evidence type="ECO:0000256" key="5">
    <source>
        <dbReference type="ARBA" id="ARBA00022499"/>
    </source>
</evidence>
<evidence type="ECO:0000256" key="4">
    <source>
        <dbReference type="ARBA" id="ARBA00022490"/>
    </source>
</evidence>
<evidence type="ECO:0000256" key="7">
    <source>
        <dbReference type="ARBA" id="ARBA00022588"/>
    </source>
</evidence>
<keyword evidence="11" id="KW-0378">Hydrolase</keyword>
<dbReference type="FunFam" id="3.40.50.300:FF:000893">
    <property type="entry name" value="Interferon-induced with helicase C domain 1"/>
    <property type="match status" value="1"/>
</dbReference>
<evidence type="ECO:0000256" key="20">
    <source>
        <dbReference type="PROSITE-ProRule" id="PRU01125"/>
    </source>
</evidence>
<keyword evidence="5" id="KW-1017">Isopeptide bond</keyword>
<dbReference type="GO" id="GO:0005737">
    <property type="term" value="C:cytoplasm"/>
    <property type="evidence" value="ECO:0007669"/>
    <property type="project" value="UniProtKB-SubCell"/>
</dbReference>
<keyword evidence="17" id="KW-0694">RNA-binding</keyword>
<feature type="domain" description="RLR CTR" evidence="24">
    <location>
        <begin position="889"/>
        <end position="1056"/>
    </location>
</feature>
<dbReference type="Gene3D" id="1.10.533.10">
    <property type="entry name" value="Death Domain, Fas"/>
    <property type="match status" value="2"/>
</dbReference>
<dbReference type="InterPro" id="IPR001650">
    <property type="entry name" value="Helicase_C-like"/>
</dbReference>
<evidence type="ECO:0000256" key="16">
    <source>
        <dbReference type="ARBA" id="ARBA00022859"/>
    </source>
</evidence>
<keyword evidence="4" id="KW-0963">Cytoplasm</keyword>
<evidence type="ECO:0000259" key="22">
    <source>
        <dbReference type="PROSITE" id="PS51192"/>
    </source>
</evidence>
<evidence type="ECO:0000313" key="26">
    <source>
        <dbReference type="Proteomes" id="UP000308365"/>
    </source>
</evidence>
<evidence type="ECO:0000259" key="23">
    <source>
        <dbReference type="PROSITE" id="PS51194"/>
    </source>
</evidence>
<dbReference type="InterPro" id="IPR027417">
    <property type="entry name" value="P-loop_NTPase"/>
</dbReference>
<accession>A0A4U1FJT4</accession>
<keyword evidence="7" id="KW-0399">Innate immunity</keyword>
<evidence type="ECO:0000259" key="24">
    <source>
        <dbReference type="PROSITE" id="PS51789"/>
    </source>
</evidence>
<feature type="binding site" evidence="20">
    <location>
        <position position="1000"/>
    </location>
    <ligand>
        <name>Zn(2+)</name>
        <dbReference type="ChEBI" id="CHEBI:29105"/>
    </ligand>
</feature>
<dbReference type="EMBL" id="RWIC01000125">
    <property type="protein sequence ID" value="TKC49256.1"/>
    <property type="molecule type" value="Genomic_DNA"/>
</dbReference>
<dbReference type="PANTHER" id="PTHR14074:SF14">
    <property type="entry name" value="INTERFERON-INDUCED HELICASE C DOMAIN-CONTAINING PROTEIN 1"/>
    <property type="match status" value="1"/>
</dbReference>
<evidence type="ECO:0000256" key="18">
    <source>
        <dbReference type="ARBA" id="ARBA00023118"/>
    </source>
</evidence>
<evidence type="ECO:0000256" key="3">
    <source>
        <dbReference type="ARBA" id="ARBA00012552"/>
    </source>
</evidence>
<dbReference type="SMART" id="SM00487">
    <property type="entry name" value="DEXDc"/>
    <property type="match status" value="1"/>
</dbReference>
<dbReference type="PROSITE" id="PS51194">
    <property type="entry name" value="HELICASE_CTER"/>
    <property type="match status" value="1"/>
</dbReference>
<evidence type="ECO:0000256" key="6">
    <source>
        <dbReference type="ARBA" id="ARBA00022553"/>
    </source>
</evidence>
<keyword evidence="14" id="KW-0067">ATP-binding</keyword>
<dbReference type="GO" id="GO:0005524">
    <property type="term" value="F:ATP binding"/>
    <property type="evidence" value="ECO:0007669"/>
    <property type="project" value="UniProtKB-KW"/>
</dbReference>
<comment type="caution">
    <text evidence="25">The sequence shown here is derived from an EMBL/GenBank/DDBJ whole genome shotgun (WGS) entry which is preliminary data.</text>
</comment>
<dbReference type="InterPro" id="IPR011029">
    <property type="entry name" value="DEATH-like_dom_sf"/>
</dbReference>
<dbReference type="SMART" id="SM00490">
    <property type="entry name" value="HELICc"/>
    <property type="match status" value="1"/>
</dbReference>
<dbReference type="Proteomes" id="UP000308365">
    <property type="component" value="Unassembled WGS sequence"/>
</dbReference>
<dbReference type="PANTHER" id="PTHR14074">
    <property type="entry name" value="HELICASE WITH DEATH DOMAIN-RELATED"/>
    <property type="match status" value="1"/>
</dbReference>
<dbReference type="GO" id="GO:0003727">
    <property type="term" value="F:single-stranded RNA binding"/>
    <property type="evidence" value="ECO:0007669"/>
    <property type="project" value="TreeGrafter"/>
</dbReference>
<dbReference type="GO" id="GO:0008270">
    <property type="term" value="F:zinc ion binding"/>
    <property type="evidence" value="ECO:0007669"/>
    <property type="project" value="UniProtKB-UniRule"/>
</dbReference>
<keyword evidence="12" id="KW-0347">Helicase</keyword>
<comment type="catalytic activity">
    <reaction evidence="19">
        <text>ATP + H2O = ADP + phosphate + H(+)</text>
        <dbReference type="Rhea" id="RHEA:13065"/>
        <dbReference type="ChEBI" id="CHEBI:15377"/>
        <dbReference type="ChEBI" id="CHEBI:15378"/>
        <dbReference type="ChEBI" id="CHEBI:30616"/>
        <dbReference type="ChEBI" id="CHEBI:43474"/>
        <dbReference type="ChEBI" id="CHEBI:456216"/>
        <dbReference type="EC" id="3.6.4.13"/>
    </reaction>
    <physiologicalReaction direction="left-to-right" evidence="19">
        <dbReference type="Rhea" id="RHEA:13066"/>
    </physiologicalReaction>
</comment>
<dbReference type="Pfam" id="PF00271">
    <property type="entry name" value="Helicase_C"/>
    <property type="match status" value="1"/>
</dbReference>
<comment type="subcellular location">
    <subcellularLocation>
        <location evidence="1">Cytoplasm</location>
    </subcellularLocation>
</comment>
<evidence type="ECO:0000256" key="19">
    <source>
        <dbReference type="ARBA" id="ARBA00049390"/>
    </source>
</evidence>
<dbReference type="GO" id="GO:0140374">
    <property type="term" value="P:antiviral innate immune response"/>
    <property type="evidence" value="ECO:0007669"/>
    <property type="project" value="TreeGrafter"/>
</dbReference>
<evidence type="ECO:0000256" key="2">
    <source>
        <dbReference type="ARBA" id="ARBA00006866"/>
    </source>
</evidence>
<dbReference type="PROSITE" id="PS51192">
    <property type="entry name" value="HELICASE_ATP_BIND_1"/>
    <property type="match status" value="1"/>
</dbReference>
<evidence type="ECO:0000256" key="13">
    <source>
        <dbReference type="ARBA" id="ARBA00022833"/>
    </source>
</evidence>
<dbReference type="CDD" id="cd18802">
    <property type="entry name" value="SF2_C_dicer"/>
    <property type="match status" value="1"/>
</dbReference>
<dbReference type="SUPFAM" id="SSF52540">
    <property type="entry name" value="P-loop containing nucleoside triphosphate hydrolases"/>
    <property type="match status" value="1"/>
</dbReference>
<dbReference type="InterPro" id="IPR041204">
    <property type="entry name" value="RIG-I-like_C"/>
</dbReference>
<dbReference type="FunFam" id="1.10.533.10:FF:000084">
    <property type="entry name" value="Interferon-induced with helicase C domain 1"/>
    <property type="match status" value="1"/>
</dbReference>
<gene>
    <name evidence="25" type="ORF">EI555_004867</name>
</gene>
<dbReference type="Gene3D" id="1.20.1320.30">
    <property type="match status" value="1"/>
</dbReference>
<evidence type="ECO:0000256" key="17">
    <source>
        <dbReference type="ARBA" id="ARBA00022884"/>
    </source>
</evidence>
<proteinExistence type="inferred from homology"/>
<name>A0A4U1FJT4_MONMO</name>
<evidence type="ECO:0000256" key="1">
    <source>
        <dbReference type="ARBA" id="ARBA00004496"/>
    </source>
</evidence>
<feature type="compositionally biased region" description="Polar residues" evidence="21">
    <location>
        <begin position="286"/>
        <end position="300"/>
    </location>
</feature>
<feature type="domain" description="Helicase C-terminal" evidence="23">
    <location>
        <begin position="696"/>
        <end position="873"/>
    </location>
</feature>
<dbReference type="InterPro" id="IPR006935">
    <property type="entry name" value="Helicase/UvrB_N"/>
</dbReference>
<dbReference type="GO" id="GO:0003725">
    <property type="term" value="F:double-stranded RNA binding"/>
    <property type="evidence" value="ECO:0007669"/>
    <property type="project" value="TreeGrafter"/>
</dbReference>
<dbReference type="GO" id="GO:0003677">
    <property type="term" value="F:DNA binding"/>
    <property type="evidence" value="ECO:0007669"/>
    <property type="project" value="InterPro"/>
</dbReference>
<dbReference type="PROSITE" id="PS51789">
    <property type="entry name" value="RLR_CTR"/>
    <property type="match status" value="1"/>
</dbReference>
<evidence type="ECO:0000313" key="25">
    <source>
        <dbReference type="EMBL" id="TKC49256.1"/>
    </source>
</evidence>
<feature type="region of interest" description="Disordered" evidence="21">
    <location>
        <begin position="653"/>
        <end position="676"/>
    </location>
</feature>